<protein>
    <submittedName>
        <fullName evidence="2">Uncharacterized protein</fullName>
    </submittedName>
</protein>
<reference evidence="2 3" key="1">
    <citation type="submission" date="2018-06" db="EMBL/GenBank/DDBJ databases">
        <authorList>
            <consortium name="Pathogen Informatics"/>
            <person name="Doyle S."/>
        </authorList>
    </citation>
    <scope>NUCLEOTIDE SEQUENCE [LARGE SCALE GENOMIC DNA]</scope>
    <source>
        <strain evidence="2 3">NCTC7807</strain>
    </source>
</reference>
<evidence type="ECO:0000313" key="2">
    <source>
        <dbReference type="EMBL" id="SUP60576.1"/>
    </source>
</evidence>
<proteinExistence type="predicted"/>
<sequence length="128" mass="13067">MSEMSEHPRWYTVVLKPQLTDPEGRPEHGSPLREARVEATGDLGASGYPRYVGSGIQADIDPATGAVEAITVDGDELPLGYVAQVRDGGSEAGGDPLGPEGFDLGTSPLSDDPPADQGGSGGAGAHRA</sequence>
<feature type="compositionally biased region" description="Gly residues" evidence="1">
    <location>
        <begin position="118"/>
        <end position="128"/>
    </location>
</feature>
<accession>A0A380P5S4</accession>
<dbReference type="EMBL" id="UHID01000007">
    <property type="protein sequence ID" value="SUP60576.1"/>
    <property type="molecule type" value="Genomic_DNA"/>
</dbReference>
<name>A0A380P5S4_STRGR</name>
<dbReference type="RefSeq" id="WP_229842164.1">
    <property type="nucleotide sequence ID" value="NZ_UHID01000007.1"/>
</dbReference>
<gene>
    <name evidence="2" type="ORF">NCTC7807_04647</name>
</gene>
<organism evidence="2 3">
    <name type="scientific">Streptomyces griseus</name>
    <dbReference type="NCBI Taxonomy" id="1911"/>
    <lineage>
        <taxon>Bacteria</taxon>
        <taxon>Bacillati</taxon>
        <taxon>Actinomycetota</taxon>
        <taxon>Actinomycetes</taxon>
        <taxon>Kitasatosporales</taxon>
        <taxon>Streptomycetaceae</taxon>
        <taxon>Streptomyces</taxon>
    </lineage>
</organism>
<feature type="compositionally biased region" description="Basic and acidic residues" evidence="1">
    <location>
        <begin position="22"/>
        <end position="39"/>
    </location>
</feature>
<evidence type="ECO:0000256" key="1">
    <source>
        <dbReference type="SAM" id="MobiDB-lite"/>
    </source>
</evidence>
<feature type="region of interest" description="Disordered" evidence="1">
    <location>
        <begin position="14"/>
        <end position="41"/>
    </location>
</feature>
<evidence type="ECO:0000313" key="3">
    <source>
        <dbReference type="Proteomes" id="UP000254150"/>
    </source>
</evidence>
<dbReference type="AlphaFoldDB" id="A0A380P5S4"/>
<feature type="region of interest" description="Disordered" evidence="1">
    <location>
        <begin position="81"/>
        <end position="128"/>
    </location>
</feature>
<dbReference type="Proteomes" id="UP000254150">
    <property type="component" value="Unassembled WGS sequence"/>
</dbReference>